<comment type="caution">
    <text evidence="2">The sequence shown here is derived from an EMBL/GenBank/DDBJ whole genome shotgun (WGS) entry which is preliminary data.</text>
</comment>
<gene>
    <name evidence="2" type="ORF">HU200_017663</name>
</gene>
<keyword evidence="3" id="KW-1185">Reference proteome</keyword>
<dbReference type="AlphaFoldDB" id="A0A835F6J0"/>
<protein>
    <submittedName>
        <fullName evidence="2">Uncharacterized protein</fullName>
    </submittedName>
</protein>
<name>A0A835F6J0_9POAL</name>
<dbReference type="Proteomes" id="UP000636709">
    <property type="component" value="Unassembled WGS sequence"/>
</dbReference>
<sequence>MRVCGVGLGEVENGWLYTQRGARGHADAGAEPSPLAAWCSRFAAPRRTSDPGRRAGASGQKEPRPRRIVEAAARAWELGRGAGARERSLSRALVWSASGGATGDLFRLPAFMSTSRKRNTRLPVPIIPSFFGMALHQKANFILASSKSPPKPQCLRPSSNHSGSSGMRMPRLPLLLKIAAAAAAGALALIVAARLHREDADGDGDGGESAKDDASPAPAPSVLITGFRAHGKSSLVNTACRALAAEDGPLLLRAEASPPGGGTDGPRRRRRVKAVVAGADGDGAGDGDVVELLDAPPLPEAARLSREDIDDAISGGDPECVVLVLRCDAPAKERNAAIKSLPAISAATVYFIENYTWSNNGPNLRHPPVIKNDFETHFTAFKIMVEAMAN</sequence>
<dbReference type="OrthoDB" id="1876408at2759"/>
<evidence type="ECO:0000256" key="1">
    <source>
        <dbReference type="SAM" id="MobiDB-lite"/>
    </source>
</evidence>
<feature type="compositionally biased region" description="Polar residues" evidence="1">
    <location>
        <begin position="156"/>
        <end position="165"/>
    </location>
</feature>
<feature type="region of interest" description="Disordered" evidence="1">
    <location>
        <begin position="147"/>
        <end position="167"/>
    </location>
</feature>
<evidence type="ECO:0000313" key="2">
    <source>
        <dbReference type="EMBL" id="KAF8729706.1"/>
    </source>
</evidence>
<feature type="region of interest" description="Disordered" evidence="1">
    <location>
        <begin position="200"/>
        <end position="221"/>
    </location>
</feature>
<dbReference type="EMBL" id="JACEFO010001623">
    <property type="protein sequence ID" value="KAF8729706.1"/>
    <property type="molecule type" value="Genomic_DNA"/>
</dbReference>
<feature type="region of interest" description="Disordered" evidence="1">
    <location>
        <begin position="46"/>
        <end position="65"/>
    </location>
</feature>
<accession>A0A835F6J0</accession>
<proteinExistence type="predicted"/>
<organism evidence="2 3">
    <name type="scientific">Digitaria exilis</name>
    <dbReference type="NCBI Taxonomy" id="1010633"/>
    <lineage>
        <taxon>Eukaryota</taxon>
        <taxon>Viridiplantae</taxon>
        <taxon>Streptophyta</taxon>
        <taxon>Embryophyta</taxon>
        <taxon>Tracheophyta</taxon>
        <taxon>Spermatophyta</taxon>
        <taxon>Magnoliopsida</taxon>
        <taxon>Liliopsida</taxon>
        <taxon>Poales</taxon>
        <taxon>Poaceae</taxon>
        <taxon>PACMAD clade</taxon>
        <taxon>Panicoideae</taxon>
        <taxon>Panicodae</taxon>
        <taxon>Paniceae</taxon>
        <taxon>Anthephorinae</taxon>
        <taxon>Digitaria</taxon>
    </lineage>
</organism>
<reference evidence="2" key="1">
    <citation type="submission" date="2020-07" db="EMBL/GenBank/DDBJ databases">
        <title>Genome sequence and genetic diversity analysis of an under-domesticated orphan crop, white fonio (Digitaria exilis).</title>
        <authorList>
            <person name="Bennetzen J.L."/>
            <person name="Chen S."/>
            <person name="Ma X."/>
            <person name="Wang X."/>
            <person name="Yssel A.E.J."/>
            <person name="Chaluvadi S.R."/>
            <person name="Johnson M."/>
            <person name="Gangashetty P."/>
            <person name="Hamidou F."/>
            <person name="Sanogo M.D."/>
            <person name="Zwaenepoel A."/>
            <person name="Wallace J."/>
            <person name="Van De Peer Y."/>
            <person name="Van Deynze A."/>
        </authorList>
    </citation>
    <scope>NUCLEOTIDE SEQUENCE</scope>
    <source>
        <tissue evidence="2">Leaves</tissue>
    </source>
</reference>
<evidence type="ECO:0000313" key="3">
    <source>
        <dbReference type="Proteomes" id="UP000636709"/>
    </source>
</evidence>